<gene>
    <name evidence="2" type="ORF">GGR43_004012</name>
</gene>
<dbReference type="InterPro" id="IPR036291">
    <property type="entry name" value="NAD(P)-bd_dom_sf"/>
</dbReference>
<evidence type="ECO:0000259" key="1">
    <source>
        <dbReference type="Pfam" id="PF05368"/>
    </source>
</evidence>
<dbReference type="EMBL" id="JACIDT010000021">
    <property type="protein sequence ID" value="MBB3928268.1"/>
    <property type="molecule type" value="Genomic_DNA"/>
</dbReference>
<proteinExistence type="predicted"/>
<reference evidence="2 3" key="1">
    <citation type="submission" date="2020-08" db="EMBL/GenBank/DDBJ databases">
        <title>Genomic Encyclopedia of Type Strains, Phase IV (KMG-IV): sequencing the most valuable type-strain genomes for metagenomic binning, comparative biology and taxonomic classification.</title>
        <authorList>
            <person name="Goeker M."/>
        </authorList>
    </citation>
    <scope>NUCLEOTIDE SEQUENCE [LARGE SCALE GENOMIC DNA]</scope>
    <source>
        <strain evidence="2 3">DSM 26189</strain>
    </source>
</reference>
<dbReference type="RefSeq" id="WP_188073555.1">
    <property type="nucleotide sequence ID" value="NZ_BSPS01000011.1"/>
</dbReference>
<keyword evidence="3" id="KW-1185">Reference proteome</keyword>
<organism evidence="2 3">
    <name type="scientific">Sphingobium jiangsuense</name>
    <dbReference type="NCBI Taxonomy" id="870476"/>
    <lineage>
        <taxon>Bacteria</taxon>
        <taxon>Pseudomonadati</taxon>
        <taxon>Pseudomonadota</taxon>
        <taxon>Alphaproteobacteria</taxon>
        <taxon>Sphingomonadales</taxon>
        <taxon>Sphingomonadaceae</taxon>
        <taxon>Sphingobium</taxon>
    </lineage>
</organism>
<evidence type="ECO:0000313" key="2">
    <source>
        <dbReference type="EMBL" id="MBB3928268.1"/>
    </source>
</evidence>
<dbReference type="PANTHER" id="PTHR43162">
    <property type="match status" value="1"/>
</dbReference>
<sequence>MFLITAANGNQGKLLMPKLAAAGLPVRALVRTEQSGDVLRALPGVEVMVGDMSEPGVLERAMEGVSSVYHIGPVLHPREREIGFAAVDAAKAAGVRHFVFSSVLHAILTDLVQHEIKRDVEEHLLSSDLEYTILQPSNYMSPLKLQPVFREGVFRLSWSLDRLQSMVDLDDVTDVVVEVLTNGERHYGATYELVGRGRYDAHELGRIISQVLGREIPVEEIDGDEYLKAFIGDRDPAAFTHEARVLRAITARYSAHDFVGNPNVLTWLLGREPTSFAQFVEREYRHYQARAAAPAGA</sequence>
<dbReference type="Gene3D" id="3.40.50.720">
    <property type="entry name" value="NAD(P)-binding Rossmann-like Domain"/>
    <property type="match status" value="1"/>
</dbReference>
<protein>
    <submittedName>
        <fullName evidence="2">Uncharacterized protein YbjT (DUF2867 family)</fullName>
    </submittedName>
</protein>
<feature type="domain" description="NmrA-like" evidence="1">
    <location>
        <begin position="3"/>
        <end position="247"/>
    </location>
</feature>
<dbReference type="Proteomes" id="UP000571950">
    <property type="component" value="Unassembled WGS sequence"/>
</dbReference>
<dbReference type="InterPro" id="IPR051604">
    <property type="entry name" value="Ergot_Alk_Oxidoreductase"/>
</dbReference>
<name>A0A7W6BT42_9SPHN</name>
<comment type="caution">
    <text evidence="2">The sequence shown here is derived from an EMBL/GenBank/DDBJ whole genome shotgun (WGS) entry which is preliminary data.</text>
</comment>
<dbReference type="Pfam" id="PF05368">
    <property type="entry name" value="NmrA"/>
    <property type="match status" value="1"/>
</dbReference>
<dbReference type="AlphaFoldDB" id="A0A7W6BT42"/>
<dbReference type="PANTHER" id="PTHR43162:SF1">
    <property type="entry name" value="PRESTALK A DIFFERENTIATION PROTEIN A"/>
    <property type="match status" value="1"/>
</dbReference>
<accession>A0A7W6BT42</accession>
<dbReference type="SUPFAM" id="SSF51735">
    <property type="entry name" value="NAD(P)-binding Rossmann-fold domains"/>
    <property type="match status" value="1"/>
</dbReference>
<dbReference type="Gene3D" id="3.90.25.10">
    <property type="entry name" value="UDP-galactose 4-epimerase, domain 1"/>
    <property type="match status" value="1"/>
</dbReference>
<dbReference type="InterPro" id="IPR008030">
    <property type="entry name" value="NmrA-like"/>
</dbReference>
<evidence type="ECO:0000313" key="3">
    <source>
        <dbReference type="Proteomes" id="UP000571950"/>
    </source>
</evidence>